<comment type="caution">
    <text evidence="11">The sequence shown here is derived from an EMBL/GenBank/DDBJ whole genome shotgun (WGS) entry which is preliminary data.</text>
</comment>
<name>A0A845BKA3_9NEIS</name>
<evidence type="ECO:0000256" key="5">
    <source>
        <dbReference type="ARBA" id="ARBA00022692"/>
    </source>
</evidence>
<feature type="transmembrane region" description="Helical" evidence="10">
    <location>
        <begin position="216"/>
        <end position="240"/>
    </location>
</feature>
<evidence type="ECO:0000256" key="1">
    <source>
        <dbReference type="ARBA" id="ARBA00002578"/>
    </source>
</evidence>
<evidence type="ECO:0000313" key="11">
    <source>
        <dbReference type="EMBL" id="MXR36629.1"/>
    </source>
</evidence>
<proteinExistence type="inferred from homology"/>
<dbReference type="NCBIfam" id="TIGR01400">
    <property type="entry name" value="fliR"/>
    <property type="match status" value="1"/>
</dbReference>
<evidence type="ECO:0000313" key="12">
    <source>
        <dbReference type="Proteomes" id="UP000467214"/>
    </source>
</evidence>
<evidence type="ECO:0000256" key="10">
    <source>
        <dbReference type="RuleBase" id="RU362071"/>
    </source>
</evidence>
<evidence type="ECO:0000256" key="8">
    <source>
        <dbReference type="ARBA" id="ARBA00023143"/>
    </source>
</evidence>
<reference evidence="11 12" key="1">
    <citation type="submission" date="2019-12" db="EMBL/GenBank/DDBJ databases">
        <title>Neisseriaceae gen. nov. sp. Genome sequencing and assembly.</title>
        <authorList>
            <person name="Liu Z."/>
            <person name="Li A."/>
        </authorList>
    </citation>
    <scope>NUCLEOTIDE SEQUENCE [LARGE SCALE GENOMIC DNA]</scope>
    <source>
        <strain evidence="11 12">B2N2-7</strain>
    </source>
</reference>
<keyword evidence="7 10" id="KW-0472">Membrane</keyword>
<dbReference type="AlphaFoldDB" id="A0A845BKA3"/>
<evidence type="ECO:0000256" key="4">
    <source>
        <dbReference type="ARBA" id="ARBA00022475"/>
    </source>
</evidence>
<evidence type="ECO:0000256" key="6">
    <source>
        <dbReference type="ARBA" id="ARBA00022989"/>
    </source>
</evidence>
<keyword evidence="5 10" id="KW-0812">Transmembrane</keyword>
<evidence type="ECO:0000256" key="3">
    <source>
        <dbReference type="ARBA" id="ARBA00021717"/>
    </source>
</evidence>
<evidence type="ECO:0000256" key="9">
    <source>
        <dbReference type="NCBIfam" id="TIGR01400"/>
    </source>
</evidence>
<gene>
    <name evidence="11" type="primary">fliR</name>
    <name evidence="11" type="ORF">GQF02_06565</name>
</gene>
<dbReference type="Proteomes" id="UP000467214">
    <property type="component" value="Unassembled WGS sequence"/>
</dbReference>
<sequence>MAASLVISDLQINALVSFFVWPFARILGLMLSEPIFSSRSIPRRFKGGFALILTVLVAPLLPPMPAVPLVSAEGVAILLNQLLIGIMLGFVMRIVMTAMEMAGMIASAQMGLGFAMFFDPQHSASVPALSRVLSMFVTLLYLALNGPQIVLSVLIDSFNTLPVGQALPTDSLQALAVWGGHIFSWGLWLSLPVVAALLVTNLAIGVMTRAAPQFNIFAFGFPLTLMIGFIALYLVVPLMVPAIETIYQQSFGLMRSLLQAAPVAAP</sequence>
<dbReference type="RefSeq" id="WP_160795757.1">
    <property type="nucleotide sequence ID" value="NZ_WSSB01000005.1"/>
</dbReference>
<dbReference type="GO" id="GO:0044780">
    <property type="term" value="P:bacterial-type flagellum assembly"/>
    <property type="evidence" value="ECO:0007669"/>
    <property type="project" value="UniProtKB-UniRule"/>
</dbReference>
<feature type="transmembrane region" description="Helical" evidence="10">
    <location>
        <begin position="74"/>
        <end position="95"/>
    </location>
</feature>
<dbReference type="InterPro" id="IPR006303">
    <property type="entry name" value="FliR"/>
</dbReference>
<dbReference type="GO" id="GO:0005886">
    <property type="term" value="C:plasma membrane"/>
    <property type="evidence" value="ECO:0007669"/>
    <property type="project" value="UniProtKB-SubCell"/>
</dbReference>
<comment type="function">
    <text evidence="1 10">Role in flagellar biosynthesis.</text>
</comment>
<dbReference type="PANTHER" id="PTHR30065">
    <property type="entry name" value="FLAGELLAR BIOSYNTHETIC PROTEIN FLIR"/>
    <property type="match status" value="1"/>
</dbReference>
<accession>A0A845BKA3</accession>
<evidence type="ECO:0000256" key="2">
    <source>
        <dbReference type="ARBA" id="ARBA00009772"/>
    </source>
</evidence>
<dbReference type="PRINTS" id="PR00953">
    <property type="entry name" value="TYPE3IMRPROT"/>
</dbReference>
<comment type="subcellular location">
    <subcellularLocation>
        <location evidence="10">Cell membrane</location>
        <topology evidence="10">Multi-pass membrane protein</topology>
    </subcellularLocation>
    <subcellularLocation>
        <location evidence="10">Bacterial flagellum basal body</location>
    </subcellularLocation>
</comment>
<dbReference type="GO" id="GO:0006605">
    <property type="term" value="P:protein targeting"/>
    <property type="evidence" value="ECO:0007669"/>
    <property type="project" value="UniProtKB-UniRule"/>
</dbReference>
<feature type="transmembrane region" description="Helical" evidence="10">
    <location>
        <begin position="12"/>
        <end position="32"/>
    </location>
</feature>
<keyword evidence="11" id="KW-0966">Cell projection</keyword>
<dbReference type="EMBL" id="WSSB01000005">
    <property type="protein sequence ID" value="MXR36629.1"/>
    <property type="molecule type" value="Genomic_DNA"/>
</dbReference>
<protein>
    <recommendedName>
        <fullName evidence="3 9">Flagellar biosynthetic protein FliR</fullName>
    </recommendedName>
</protein>
<keyword evidence="8 10" id="KW-0975">Bacterial flagellum</keyword>
<organism evidence="11 12">
    <name type="scientific">Craterilacuibacter sinensis</name>
    <dbReference type="NCBI Taxonomy" id="2686017"/>
    <lineage>
        <taxon>Bacteria</taxon>
        <taxon>Pseudomonadati</taxon>
        <taxon>Pseudomonadota</taxon>
        <taxon>Betaproteobacteria</taxon>
        <taxon>Neisseriales</taxon>
        <taxon>Neisseriaceae</taxon>
        <taxon>Craterilacuibacter</taxon>
    </lineage>
</organism>
<dbReference type="GO" id="GO:0009425">
    <property type="term" value="C:bacterial-type flagellum basal body"/>
    <property type="evidence" value="ECO:0007669"/>
    <property type="project" value="UniProtKB-SubCell"/>
</dbReference>
<keyword evidence="6 10" id="KW-1133">Transmembrane helix</keyword>
<keyword evidence="4 10" id="KW-1003">Cell membrane</keyword>
<dbReference type="InterPro" id="IPR002010">
    <property type="entry name" value="T3SS_IM_R"/>
</dbReference>
<feature type="transmembrane region" description="Helical" evidence="10">
    <location>
        <begin position="132"/>
        <end position="155"/>
    </location>
</feature>
<keyword evidence="12" id="KW-1185">Reference proteome</keyword>
<feature type="transmembrane region" description="Helical" evidence="10">
    <location>
        <begin position="175"/>
        <end position="204"/>
    </location>
</feature>
<feature type="transmembrane region" description="Helical" evidence="10">
    <location>
        <begin position="44"/>
        <end position="62"/>
    </location>
</feature>
<keyword evidence="11" id="KW-0969">Cilium</keyword>
<dbReference type="PANTHER" id="PTHR30065:SF8">
    <property type="entry name" value="FLAGELLAR BIOSYNTHETIC PROTEIN FLIR"/>
    <property type="match status" value="1"/>
</dbReference>
<keyword evidence="11" id="KW-0282">Flagellum</keyword>
<comment type="similarity">
    <text evidence="2 10">Belongs to the FliR/MopE/SpaR family.</text>
</comment>
<dbReference type="Pfam" id="PF01311">
    <property type="entry name" value="Bac_export_1"/>
    <property type="match status" value="1"/>
</dbReference>
<evidence type="ECO:0000256" key="7">
    <source>
        <dbReference type="ARBA" id="ARBA00023136"/>
    </source>
</evidence>